<evidence type="ECO:0000313" key="2">
    <source>
        <dbReference type="EMBL" id="KAH9328128.1"/>
    </source>
</evidence>
<feature type="non-terminal residue" evidence="2">
    <location>
        <position position="77"/>
    </location>
</feature>
<reference evidence="2 3" key="1">
    <citation type="journal article" date="2021" name="Nat. Plants">
        <title>The Taxus genome provides insights into paclitaxel biosynthesis.</title>
        <authorList>
            <person name="Xiong X."/>
            <person name="Gou J."/>
            <person name="Liao Q."/>
            <person name="Li Y."/>
            <person name="Zhou Q."/>
            <person name="Bi G."/>
            <person name="Li C."/>
            <person name="Du R."/>
            <person name="Wang X."/>
            <person name="Sun T."/>
            <person name="Guo L."/>
            <person name="Liang H."/>
            <person name="Lu P."/>
            <person name="Wu Y."/>
            <person name="Zhang Z."/>
            <person name="Ro D.K."/>
            <person name="Shang Y."/>
            <person name="Huang S."/>
            <person name="Yan J."/>
        </authorList>
    </citation>
    <scope>NUCLEOTIDE SEQUENCE [LARGE SCALE GENOMIC DNA]</scope>
    <source>
        <strain evidence="2">Ta-2019</strain>
    </source>
</reference>
<comment type="caution">
    <text evidence="2">The sequence shown here is derived from an EMBL/GenBank/DDBJ whole genome shotgun (WGS) entry which is preliminary data.</text>
</comment>
<accession>A0AA38LKF9</accession>
<evidence type="ECO:0000313" key="3">
    <source>
        <dbReference type="Proteomes" id="UP000824469"/>
    </source>
</evidence>
<name>A0AA38LKF9_TAXCH</name>
<gene>
    <name evidence="2" type="ORF">KI387_000236</name>
</gene>
<dbReference type="Pfam" id="PF19259">
    <property type="entry name" value="Ty3_capsid"/>
    <property type="match status" value="1"/>
</dbReference>
<proteinExistence type="predicted"/>
<dbReference type="EMBL" id="JAHRHJ020000001">
    <property type="protein sequence ID" value="KAH9328128.1"/>
    <property type="molecule type" value="Genomic_DNA"/>
</dbReference>
<dbReference type="AlphaFoldDB" id="A0AA38LKF9"/>
<keyword evidence="3" id="KW-1185">Reference proteome</keyword>
<evidence type="ECO:0000259" key="1">
    <source>
        <dbReference type="Pfam" id="PF19259"/>
    </source>
</evidence>
<protein>
    <recommendedName>
        <fullName evidence="1">Ty3 transposon capsid-like protein domain-containing protein</fullName>
    </recommendedName>
</protein>
<dbReference type="Proteomes" id="UP000824469">
    <property type="component" value="Unassembled WGS sequence"/>
</dbReference>
<organism evidence="2 3">
    <name type="scientific">Taxus chinensis</name>
    <name type="common">Chinese yew</name>
    <name type="synonym">Taxus wallichiana var. chinensis</name>
    <dbReference type="NCBI Taxonomy" id="29808"/>
    <lineage>
        <taxon>Eukaryota</taxon>
        <taxon>Viridiplantae</taxon>
        <taxon>Streptophyta</taxon>
        <taxon>Embryophyta</taxon>
        <taxon>Tracheophyta</taxon>
        <taxon>Spermatophyta</taxon>
        <taxon>Pinopsida</taxon>
        <taxon>Pinidae</taxon>
        <taxon>Conifers II</taxon>
        <taxon>Cupressales</taxon>
        <taxon>Taxaceae</taxon>
        <taxon>Taxus</taxon>
    </lineage>
</organism>
<sequence length="77" mass="9103">MKKEVSESMRDFIARFDRLIRRIPKDVVPPKKNLKRFFISALPSKVGFFLRRDQPRTLREAQDLAIETDDDLIISVK</sequence>
<feature type="domain" description="Ty3 transposon capsid-like protein" evidence="1">
    <location>
        <begin position="9"/>
        <end position="68"/>
    </location>
</feature>
<dbReference type="InterPro" id="IPR045358">
    <property type="entry name" value="Ty3_capsid"/>
</dbReference>